<feature type="region of interest" description="Disordered" evidence="1">
    <location>
        <begin position="35"/>
        <end position="54"/>
    </location>
</feature>
<evidence type="ECO:0000259" key="2">
    <source>
        <dbReference type="Pfam" id="PF12688"/>
    </source>
</evidence>
<feature type="domain" description="Tetratrico peptide repeat group 5" evidence="2">
    <location>
        <begin position="40"/>
        <end position="156"/>
    </location>
</feature>
<reference evidence="3 4" key="1">
    <citation type="submission" date="2019-08" db="EMBL/GenBank/DDBJ databases">
        <authorList>
            <person name="Hu J."/>
        </authorList>
    </citation>
    <scope>NUCLEOTIDE SEQUENCE [LARGE SCALE GENOMIC DNA]</scope>
    <source>
        <strain evidence="3 4">NEAU-184</strain>
    </source>
</reference>
<evidence type="ECO:0000313" key="3">
    <source>
        <dbReference type="EMBL" id="TYL50725.1"/>
    </source>
</evidence>
<name>A0A5S4V9E6_9MICO</name>
<dbReference type="Proteomes" id="UP000325243">
    <property type="component" value="Unassembled WGS sequence"/>
</dbReference>
<evidence type="ECO:0000313" key="4">
    <source>
        <dbReference type="Proteomes" id="UP000325243"/>
    </source>
</evidence>
<gene>
    <name evidence="3" type="ORF">FYC51_16325</name>
</gene>
<dbReference type="InterPro" id="IPR041656">
    <property type="entry name" value="TPR_5"/>
</dbReference>
<dbReference type="SUPFAM" id="SSF48452">
    <property type="entry name" value="TPR-like"/>
    <property type="match status" value="1"/>
</dbReference>
<dbReference type="RefSeq" id="WP_148734824.1">
    <property type="nucleotide sequence ID" value="NZ_VSSB01000002.1"/>
</dbReference>
<keyword evidence="4" id="KW-1185">Reference proteome</keyword>
<proteinExistence type="predicted"/>
<accession>A0A5S4V9E6</accession>
<sequence>MQDWQQRVDAVWDAAGEIGGDEVVRRIDALAAELPDDDPRAPFEQGGARDSAGLEAEAEPFYRRALDLGLDGRPRVELYVQLASTLRNLGRPREAIALLDAIEPEAGDLRDAVIGFRALARVDAGDARLAASEALTALAEHVTQYRRALGAYARELAKSAGEPRDGAASA</sequence>
<dbReference type="InterPro" id="IPR011990">
    <property type="entry name" value="TPR-like_helical_dom_sf"/>
</dbReference>
<dbReference type="EMBL" id="VSSB01000002">
    <property type="protein sequence ID" value="TYL50725.1"/>
    <property type="molecule type" value="Genomic_DNA"/>
</dbReference>
<comment type="caution">
    <text evidence="3">The sequence shown here is derived from an EMBL/GenBank/DDBJ whole genome shotgun (WGS) entry which is preliminary data.</text>
</comment>
<organism evidence="3 4">
    <name type="scientific">Agromyces mariniharenae</name>
    <dbReference type="NCBI Taxonomy" id="2604423"/>
    <lineage>
        <taxon>Bacteria</taxon>
        <taxon>Bacillati</taxon>
        <taxon>Actinomycetota</taxon>
        <taxon>Actinomycetes</taxon>
        <taxon>Micrococcales</taxon>
        <taxon>Microbacteriaceae</taxon>
        <taxon>Agromyces</taxon>
    </lineage>
</organism>
<dbReference type="AlphaFoldDB" id="A0A5S4V9E6"/>
<protein>
    <submittedName>
        <fullName evidence="3">Tetratricopeptide repeat protein</fullName>
    </submittedName>
</protein>
<evidence type="ECO:0000256" key="1">
    <source>
        <dbReference type="SAM" id="MobiDB-lite"/>
    </source>
</evidence>
<dbReference type="Pfam" id="PF12688">
    <property type="entry name" value="TPR_5"/>
    <property type="match status" value="1"/>
</dbReference>
<dbReference type="Gene3D" id="1.25.40.10">
    <property type="entry name" value="Tetratricopeptide repeat domain"/>
    <property type="match status" value="1"/>
</dbReference>